<keyword evidence="3" id="KW-0479">Metal-binding</keyword>
<sequence>MRLTFESTERIGDIVLACPGTMRVFERLGLDYCCGGHRSLAEAAALAGQDVAEVQGALAGAGTGDAAVADPRALAEGGLRDLIAHIEATHHVFTRTELDRVAPLMEKVAQVHGAGHPELAEVRELFFRLRADLLPHLEKEERILFPYIRTLEGGAAACEACFGTVRGPVSVMQAEHEEAGEILRELRALTRGFQVPEDGCATYRSLLMGLEALEADLHLHIYLESHILFPRAIALEDANA</sequence>
<accession>A0AA48KCB4</accession>
<evidence type="ECO:0000259" key="5">
    <source>
        <dbReference type="Pfam" id="PF01814"/>
    </source>
</evidence>
<dbReference type="GO" id="GO:0046872">
    <property type="term" value="F:metal ion binding"/>
    <property type="evidence" value="ECO:0007669"/>
    <property type="project" value="UniProtKB-KW"/>
</dbReference>
<dbReference type="RefSeq" id="WP_243332489.1">
    <property type="nucleotide sequence ID" value="NZ_AP027081.1"/>
</dbReference>
<evidence type="ECO:0000313" key="6">
    <source>
        <dbReference type="EMBL" id="BDU76866.1"/>
    </source>
</evidence>
<evidence type="ECO:0000256" key="2">
    <source>
        <dbReference type="ARBA" id="ARBA00022490"/>
    </source>
</evidence>
<dbReference type="PANTHER" id="PTHR36438">
    <property type="entry name" value="IRON-SULFUR CLUSTER REPAIR PROTEIN YTFE"/>
    <property type="match status" value="1"/>
</dbReference>
<keyword evidence="7" id="KW-1185">Reference proteome</keyword>
<dbReference type="EMBL" id="AP027081">
    <property type="protein sequence ID" value="BDU76866.1"/>
    <property type="molecule type" value="Genomic_DNA"/>
</dbReference>
<dbReference type="Pfam" id="PF01814">
    <property type="entry name" value="Hemerythrin"/>
    <property type="match status" value="1"/>
</dbReference>
<dbReference type="NCBIfam" id="TIGR03652">
    <property type="entry name" value="FeS_repair_RIC"/>
    <property type="match status" value="1"/>
</dbReference>
<dbReference type="InterPro" id="IPR012312">
    <property type="entry name" value="Hemerythrin-like"/>
</dbReference>
<dbReference type="Gene3D" id="1.20.120.520">
    <property type="entry name" value="nmb1532 protein domain like"/>
    <property type="match status" value="1"/>
</dbReference>
<evidence type="ECO:0000313" key="7">
    <source>
        <dbReference type="Proteomes" id="UP001228113"/>
    </source>
</evidence>
<dbReference type="InterPro" id="IPR019903">
    <property type="entry name" value="RIC_family"/>
</dbReference>
<reference evidence="6" key="1">
    <citation type="journal article" date="2023" name="Int. J. Syst. Evol. Microbiol.">
        <title>Mesoterricola silvestris gen. nov., sp. nov., Mesoterricola sediminis sp. nov., Geothrix oryzae sp. nov., Geothrix edaphica sp. nov., Geothrix rubra sp. nov., and Geothrix limicola sp. nov., six novel members of Acidobacteriota isolated from soils.</title>
        <authorList>
            <person name="Itoh H."/>
            <person name="Sugisawa Y."/>
            <person name="Mise K."/>
            <person name="Xu Z."/>
            <person name="Kuniyasu M."/>
            <person name="Ushijima N."/>
            <person name="Kawano K."/>
            <person name="Kobayashi E."/>
            <person name="Shiratori Y."/>
            <person name="Masuda Y."/>
            <person name="Senoo K."/>
        </authorList>
    </citation>
    <scope>NUCLEOTIDE SEQUENCE</scope>
    <source>
        <strain evidence="6">W786</strain>
    </source>
</reference>
<dbReference type="GO" id="GO:0005737">
    <property type="term" value="C:cytoplasm"/>
    <property type="evidence" value="ECO:0007669"/>
    <property type="project" value="UniProtKB-SubCell"/>
</dbReference>
<dbReference type="Proteomes" id="UP001228113">
    <property type="component" value="Chromosome"/>
</dbReference>
<dbReference type="PANTHER" id="PTHR36438:SF1">
    <property type="entry name" value="IRON-SULFUR CLUSTER REPAIR PROTEIN YTFE"/>
    <property type="match status" value="1"/>
</dbReference>
<gene>
    <name evidence="6" type="primary">dnrN_1</name>
    <name evidence="6" type="ORF">METESE_18240</name>
</gene>
<evidence type="ECO:0000256" key="1">
    <source>
        <dbReference type="ARBA" id="ARBA00004496"/>
    </source>
</evidence>
<dbReference type="AlphaFoldDB" id="A0AA48KCB4"/>
<name>A0AA48KCB4_9BACT</name>
<dbReference type="KEGG" id="msea:METESE_18240"/>
<evidence type="ECO:0000256" key="4">
    <source>
        <dbReference type="ARBA" id="ARBA00023004"/>
    </source>
</evidence>
<evidence type="ECO:0000256" key="3">
    <source>
        <dbReference type="ARBA" id="ARBA00022723"/>
    </source>
</evidence>
<keyword evidence="2" id="KW-0963">Cytoplasm</keyword>
<proteinExistence type="predicted"/>
<comment type="subcellular location">
    <subcellularLocation>
        <location evidence="1">Cytoplasm</location>
    </subcellularLocation>
</comment>
<organism evidence="6 7">
    <name type="scientific">Mesoterricola sediminis</name>
    <dbReference type="NCBI Taxonomy" id="2927980"/>
    <lineage>
        <taxon>Bacteria</taxon>
        <taxon>Pseudomonadati</taxon>
        <taxon>Acidobacteriota</taxon>
        <taxon>Holophagae</taxon>
        <taxon>Holophagales</taxon>
        <taxon>Holophagaceae</taxon>
        <taxon>Mesoterricola</taxon>
    </lineage>
</organism>
<dbReference type="Pfam" id="PF04405">
    <property type="entry name" value="ScdA_N"/>
    <property type="match status" value="1"/>
</dbReference>
<feature type="domain" description="Hemerythrin-like" evidence="5">
    <location>
        <begin position="85"/>
        <end position="232"/>
    </location>
</feature>
<protein>
    <submittedName>
        <fullName evidence="6">Iron-sulfur cluster repair di-iron protein</fullName>
    </submittedName>
</protein>
<keyword evidence="4" id="KW-0408">Iron</keyword>